<dbReference type="GO" id="GO:0003824">
    <property type="term" value="F:catalytic activity"/>
    <property type="evidence" value="ECO:0007669"/>
    <property type="project" value="UniProtKB-ARBA"/>
</dbReference>
<dbReference type="AlphaFoldDB" id="A0A2V5LZU5"/>
<keyword evidence="3" id="KW-0479">Metal-binding</keyword>
<name>A0A2V5LZU5_9MICC</name>
<sequence>MTEATVHTDTAWTNATALLFDLDGVLTPTALVHEQAWQQLFDGYLAETGHAGYRGSDYFDFIDGKPRFDGVRDFLSSRGITLPEGPLDDDPAHNTVHGLGNRKNLVFNSIIESNGVEPYPGSVRFVEAALARGLKLAVVSSSRNAPAVLKAAGLDHHFPVVVDGQFAAGHGLPGKPDHATFSYAAELLGVPTQDCIVVEDAVSGVQAGSAGDFRSVIGVDRGAGRQTLLDAGATVVVNDLAELL</sequence>
<reference evidence="6 7" key="1">
    <citation type="submission" date="2018-05" db="EMBL/GenBank/DDBJ databases">
        <title>Genetic diversity of glacier-inhabiting Cryobacterium bacteria in China and description of Cryobacterium mengkeensis sp. nov. and Arthrobacter glacialis sp. nov.</title>
        <authorList>
            <person name="Liu Q."/>
            <person name="Xin Y.-H."/>
        </authorList>
    </citation>
    <scope>NUCLEOTIDE SEQUENCE [LARGE SCALE GENOMIC DNA]</scope>
    <source>
        <strain evidence="6 7">LI2</strain>
    </source>
</reference>
<dbReference type="InterPro" id="IPR006439">
    <property type="entry name" value="HAD-SF_hydro_IA"/>
</dbReference>
<proteinExistence type="inferred from homology"/>
<evidence type="ECO:0000256" key="3">
    <source>
        <dbReference type="ARBA" id="ARBA00022723"/>
    </source>
</evidence>
<keyword evidence="7" id="KW-1185">Reference proteome</keyword>
<evidence type="ECO:0000313" key="7">
    <source>
        <dbReference type="Proteomes" id="UP000247832"/>
    </source>
</evidence>
<dbReference type="Gene3D" id="1.10.150.240">
    <property type="entry name" value="Putative phosphatase, domain 2"/>
    <property type="match status" value="1"/>
</dbReference>
<dbReference type="OrthoDB" id="9797743at2"/>
<dbReference type="InterPro" id="IPR051600">
    <property type="entry name" value="Beta-PGM-like"/>
</dbReference>
<evidence type="ECO:0000256" key="4">
    <source>
        <dbReference type="ARBA" id="ARBA00022842"/>
    </source>
</evidence>
<dbReference type="EMBL" id="QJVD01000006">
    <property type="protein sequence ID" value="PYI68206.1"/>
    <property type="molecule type" value="Genomic_DNA"/>
</dbReference>
<dbReference type="RefSeq" id="WP_110500421.1">
    <property type="nucleotide sequence ID" value="NZ_QJVD01000006.1"/>
</dbReference>
<organism evidence="6 7">
    <name type="scientific">Arthrobacter livingstonensis</name>
    <dbReference type="NCBI Taxonomy" id="670078"/>
    <lineage>
        <taxon>Bacteria</taxon>
        <taxon>Bacillati</taxon>
        <taxon>Actinomycetota</taxon>
        <taxon>Actinomycetes</taxon>
        <taxon>Micrococcales</taxon>
        <taxon>Micrococcaceae</taxon>
        <taxon>Arthrobacter</taxon>
    </lineage>
</organism>
<comment type="caution">
    <text evidence="6">The sequence shown here is derived from an EMBL/GenBank/DDBJ whole genome shotgun (WGS) entry which is preliminary data.</text>
</comment>
<dbReference type="PANTHER" id="PTHR46193:SF18">
    <property type="entry name" value="HEXITOL PHOSPHATASE B"/>
    <property type="match status" value="1"/>
</dbReference>
<evidence type="ECO:0000256" key="5">
    <source>
        <dbReference type="ARBA" id="ARBA00023277"/>
    </source>
</evidence>
<gene>
    <name evidence="6" type="ORF">CVV68_07755</name>
</gene>
<dbReference type="GO" id="GO:0046872">
    <property type="term" value="F:metal ion binding"/>
    <property type="evidence" value="ECO:0007669"/>
    <property type="project" value="UniProtKB-KW"/>
</dbReference>
<dbReference type="SFLD" id="SFLDG01129">
    <property type="entry name" value="C1.5:_HAD__Beta-PGM__Phosphata"/>
    <property type="match status" value="1"/>
</dbReference>
<accession>A0A2V5LZU5</accession>
<comment type="similarity">
    <text evidence="2">Belongs to the HAD-like hydrolase superfamily. CbbY/CbbZ/Gph/YieH family.</text>
</comment>
<dbReference type="NCBIfam" id="TIGR01509">
    <property type="entry name" value="HAD-SF-IA-v3"/>
    <property type="match status" value="1"/>
</dbReference>
<comment type="cofactor">
    <cofactor evidence="1">
        <name>Mg(2+)</name>
        <dbReference type="ChEBI" id="CHEBI:18420"/>
    </cofactor>
</comment>
<dbReference type="SFLD" id="SFLDS00003">
    <property type="entry name" value="Haloacid_Dehalogenase"/>
    <property type="match status" value="1"/>
</dbReference>
<dbReference type="SUPFAM" id="SSF56784">
    <property type="entry name" value="HAD-like"/>
    <property type="match status" value="1"/>
</dbReference>
<dbReference type="Gene3D" id="3.40.50.1000">
    <property type="entry name" value="HAD superfamily/HAD-like"/>
    <property type="match status" value="1"/>
</dbReference>
<keyword evidence="4" id="KW-0460">Magnesium</keyword>
<dbReference type="Proteomes" id="UP000247832">
    <property type="component" value="Unassembled WGS sequence"/>
</dbReference>
<protein>
    <submittedName>
        <fullName evidence="6">Haloacid dehalogenase</fullName>
    </submittedName>
</protein>
<dbReference type="PANTHER" id="PTHR46193">
    <property type="entry name" value="6-PHOSPHOGLUCONATE PHOSPHATASE"/>
    <property type="match status" value="1"/>
</dbReference>
<evidence type="ECO:0000256" key="1">
    <source>
        <dbReference type="ARBA" id="ARBA00001946"/>
    </source>
</evidence>
<dbReference type="InterPro" id="IPR036412">
    <property type="entry name" value="HAD-like_sf"/>
</dbReference>
<keyword evidence="5" id="KW-0119">Carbohydrate metabolism</keyword>
<dbReference type="InterPro" id="IPR023198">
    <property type="entry name" value="PGP-like_dom2"/>
</dbReference>
<dbReference type="Pfam" id="PF00702">
    <property type="entry name" value="Hydrolase"/>
    <property type="match status" value="1"/>
</dbReference>
<evidence type="ECO:0000313" key="6">
    <source>
        <dbReference type="EMBL" id="PYI68206.1"/>
    </source>
</evidence>
<evidence type="ECO:0000256" key="2">
    <source>
        <dbReference type="ARBA" id="ARBA00006171"/>
    </source>
</evidence>
<dbReference type="InterPro" id="IPR023214">
    <property type="entry name" value="HAD_sf"/>
</dbReference>